<sequence length="267" mass="30250">MTIRTILVDDEPLAIQGLELRLQAHDDVEIIEKCVNGREAIRAIKTHKPDLVFLDIQMPGFDGFSVVQGLMEVEPPLFVFVTAYSDHALRAFEAQAVDYLMKPVEENRLADTLDRVRQRLAEKRGVEEVDRLKEVLAEVAPEAAADMGEGGSGDMAANRYEKLINIKDRGQIFRVDVDTIERIDAAGDYMCIYTGDNTLILRETMKDLEKRLDPRRFQRIHRSTIVNLDLVKQVKPHTNGECFLVLGSGAQVKVSRSYRDVVARFVH</sequence>
<dbReference type="EMBL" id="JAUUDS010000003">
    <property type="protein sequence ID" value="MDP1027236.1"/>
    <property type="molecule type" value="Genomic_DNA"/>
</dbReference>
<dbReference type="Pfam" id="PF00072">
    <property type="entry name" value="Response_reg"/>
    <property type="match status" value="1"/>
</dbReference>
<dbReference type="InterPro" id="IPR007492">
    <property type="entry name" value="LytTR_DNA-bd_dom"/>
</dbReference>
<dbReference type="PANTHER" id="PTHR37299">
    <property type="entry name" value="TRANSCRIPTIONAL REGULATOR-RELATED"/>
    <property type="match status" value="1"/>
</dbReference>
<dbReference type="Gene3D" id="3.40.50.2300">
    <property type="match status" value="1"/>
</dbReference>
<evidence type="ECO:0000259" key="2">
    <source>
        <dbReference type="PROSITE" id="PS50110"/>
    </source>
</evidence>
<keyword evidence="5" id="KW-1185">Reference proteome</keyword>
<proteinExistence type="predicted"/>
<dbReference type="InterPro" id="IPR046947">
    <property type="entry name" value="LytR-like"/>
</dbReference>
<accession>A0ABT9EJW1</accession>
<reference evidence="4 5" key="1">
    <citation type="submission" date="2023-07" db="EMBL/GenBank/DDBJ databases">
        <authorList>
            <person name="Kim M.K."/>
        </authorList>
    </citation>
    <scope>NUCLEOTIDE SEQUENCE [LARGE SCALE GENOMIC DNA]</scope>
    <source>
        <strain evidence="4 5">KR1UV-12</strain>
    </source>
</reference>
<dbReference type="SUPFAM" id="SSF52172">
    <property type="entry name" value="CheY-like"/>
    <property type="match status" value="1"/>
</dbReference>
<dbReference type="SMART" id="SM00448">
    <property type="entry name" value="REC"/>
    <property type="match status" value="1"/>
</dbReference>
<evidence type="ECO:0000313" key="4">
    <source>
        <dbReference type="EMBL" id="MDP1027236.1"/>
    </source>
</evidence>
<dbReference type="SMART" id="SM00850">
    <property type="entry name" value="LytTR"/>
    <property type="match status" value="1"/>
</dbReference>
<keyword evidence="1" id="KW-0597">Phosphoprotein</keyword>
<comment type="caution">
    <text evidence="4">The sequence shown here is derived from an EMBL/GenBank/DDBJ whole genome shotgun (WGS) entry which is preliminary data.</text>
</comment>
<dbReference type="RefSeq" id="WP_305172948.1">
    <property type="nucleotide sequence ID" value="NZ_JAUUDS010000003.1"/>
</dbReference>
<dbReference type="GO" id="GO:0003677">
    <property type="term" value="F:DNA binding"/>
    <property type="evidence" value="ECO:0007669"/>
    <property type="project" value="UniProtKB-KW"/>
</dbReference>
<feature type="modified residue" description="4-aspartylphosphate" evidence="1">
    <location>
        <position position="55"/>
    </location>
</feature>
<feature type="domain" description="HTH LytTR-type" evidence="3">
    <location>
        <begin position="164"/>
        <end position="267"/>
    </location>
</feature>
<feature type="domain" description="Response regulatory" evidence="2">
    <location>
        <begin position="4"/>
        <end position="117"/>
    </location>
</feature>
<evidence type="ECO:0000259" key="3">
    <source>
        <dbReference type="PROSITE" id="PS50930"/>
    </source>
</evidence>
<organism evidence="4 5">
    <name type="scientific">Sphingomonas aurea</name>
    <dbReference type="NCBI Taxonomy" id="3063994"/>
    <lineage>
        <taxon>Bacteria</taxon>
        <taxon>Pseudomonadati</taxon>
        <taxon>Pseudomonadota</taxon>
        <taxon>Alphaproteobacteria</taxon>
        <taxon>Sphingomonadales</taxon>
        <taxon>Sphingomonadaceae</taxon>
        <taxon>Sphingomonas</taxon>
    </lineage>
</organism>
<dbReference type="PROSITE" id="PS50930">
    <property type="entry name" value="HTH_LYTTR"/>
    <property type="match status" value="1"/>
</dbReference>
<protein>
    <submittedName>
        <fullName evidence="4">LytTR family DNA-binding domain-containing protein</fullName>
    </submittedName>
</protein>
<dbReference type="InterPro" id="IPR011006">
    <property type="entry name" value="CheY-like_superfamily"/>
</dbReference>
<dbReference type="PANTHER" id="PTHR37299:SF1">
    <property type="entry name" value="STAGE 0 SPORULATION PROTEIN A HOMOLOG"/>
    <property type="match status" value="1"/>
</dbReference>
<name>A0ABT9EJW1_9SPHN</name>
<gene>
    <name evidence="4" type="ORF">Q5H91_08435</name>
</gene>
<dbReference type="InterPro" id="IPR001789">
    <property type="entry name" value="Sig_transdc_resp-reg_receiver"/>
</dbReference>
<evidence type="ECO:0000313" key="5">
    <source>
        <dbReference type="Proteomes" id="UP001230685"/>
    </source>
</evidence>
<dbReference type="Pfam" id="PF04397">
    <property type="entry name" value="LytTR"/>
    <property type="match status" value="1"/>
</dbReference>
<keyword evidence="4" id="KW-0238">DNA-binding</keyword>
<evidence type="ECO:0000256" key="1">
    <source>
        <dbReference type="PROSITE-ProRule" id="PRU00169"/>
    </source>
</evidence>
<dbReference type="Gene3D" id="2.40.50.1020">
    <property type="entry name" value="LytTr DNA-binding domain"/>
    <property type="match status" value="1"/>
</dbReference>
<dbReference type="PROSITE" id="PS50110">
    <property type="entry name" value="RESPONSE_REGULATORY"/>
    <property type="match status" value="1"/>
</dbReference>
<dbReference type="Proteomes" id="UP001230685">
    <property type="component" value="Unassembled WGS sequence"/>
</dbReference>